<evidence type="ECO:0000256" key="1">
    <source>
        <dbReference type="SAM" id="Phobius"/>
    </source>
</evidence>
<dbReference type="RefSeq" id="WP_052022165.1">
    <property type="nucleotide sequence ID" value="NZ_AXCW01000001.1"/>
</dbReference>
<proteinExistence type="predicted"/>
<feature type="transmembrane region" description="Helical" evidence="1">
    <location>
        <begin position="43"/>
        <end position="70"/>
    </location>
</feature>
<evidence type="ECO:0000313" key="3">
    <source>
        <dbReference type="Proteomes" id="UP000019753"/>
    </source>
</evidence>
<keyword evidence="1" id="KW-0472">Membrane</keyword>
<evidence type="ECO:0000313" key="2">
    <source>
        <dbReference type="EMBL" id="EYR65315.1"/>
    </source>
</evidence>
<reference evidence="2 3" key="1">
    <citation type="submission" date="2014-01" db="EMBL/GenBank/DDBJ databases">
        <title>Actinotalea ferrariae CF5-4.</title>
        <authorList>
            <person name="Chen F."/>
            <person name="Li Y."/>
            <person name="Wang G."/>
        </authorList>
    </citation>
    <scope>NUCLEOTIDE SEQUENCE [LARGE SCALE GENOMIC DNA]</scope>
    <source>
        <strain evidence="2 3">CF5-4</strain>
    </source>
</reference>
<dbReference type="Proteomes" id="UP000019753">
    <property type="component" value="Unassembled WGS sequence"/>
</dbReference>
<dbReference type="EMBL" id="AXCW01000001">
    <property type="protein sequence ID" value="EYR65315.1"/>
    <property type="molecule type" value="Genomic_DNA"/>
</dbReference>
<organism evidence="2 3">
    <name type="scientific">Actinotalea ferrariae CF5-4</name>
    <dbReference type="NCBI Taxonomy" id="948458"/>
    <lineage>
        <taxon>Bacteria</taxon>
        <taxon>Bacillati</taxon>
        <taxon>Actinomycetota</taxon>
        <taxon>Actinomycetes</taxon>
        <taxon>Micrococcales</taxon>
        <taxon>Cellulomonadaceae</taxon>
        <taxon>Actinotalea</taxon>
    </lineage>
</organism>
<keyword evidence="1" id="KW-0812">Transmembrane</keyword>
<accession>A0A021VZ59</accession>
<keyword evidence="1" id="KW-1133">Transmembrane helix</keyword>
<gene>
    <name evidence="2" type="ORF">N866_00250</name>
</gene>
<name>A0A021VZ59_9CELL</name>
<dbReference type="AlphaFoldDB" id="A0A021VZ59"/>
<protein>
    <submittedName>
        <fullName evidence="2">Uncharacterized protein</fullName>
    </submittedName>
</protein>
<sequence length="71" mass="7228">MTLILRGLRASMEAGAVQFLPNGRIRHHSADVPVKETVALTSLAGLLSGAMMVAAGLAGPAVAAHTPLLVK</sequence>
<comment type="caution">
    <text evidence="2">The sequence shown here is derived from an EMBL/GenBank/DDBJ whole genome shotgun (WGS) entry which is preliminary data.</text>
</comment>
<keyword evidence="3" id="KW-1185">Reference proteome</keyword>